<dbReference type="Gene3D" id="2.10.260.10">
    <property type="match status" value="1"/>
</dbReference>
<gene>
    <name evidence="3" type="ORF">ADM99_02515</name>
</gene>
<accession>A0A0P6XEW3</accession>
<dbReference type="GO" id="GO:0003677">
    <property type="term" value="F:DNA binding"/>
    <property type="evidence" value="ECO:0007669"/>
    <property type="project" value="UniProtKB-UniRule"/>
</dbReference>
<dbReference type="OrthoDB" id="9811597at2"/>
<dbReference type="InterPro" id="IPR007159">
    <property type="entry name" value="SpoVT-AbrB_dom"/>
</dbReference>
<dbReference type="InterPro" id="IPR037914">
    <property type="entry name" value="SpoVT-AbrB_sf"/>
</dbReference>
<dbReference type="PROSITE" id="PS51740">
    <property type="entry name" value="SPOVT_ABRB"/>
    <property type="match status" value="1"/>
</dbReference>
<organism evidence="3 4">
    <name type="scientific">Leptolinea tardivitalis</name>
    <dbReference type="NCBI Taxonomy" id="229920"/>
    <lineage>
        <taxon>Bacteria</taxon>
        <taxon>Bacillati</taxon>
        <taxon>Chloroflexota</taxon>
        <taxon>Anaerolineae</taxon>
        <taxon>Anaerolineales</taxon>
        <taxon>Anaerolineaceae</taxon>
        <taxon>Leptolinea</taxon>
    </lineage>
</organism>
<dbReference type="STRING" id="229920.ADM99_02515"/>
<dbReference type="PATRIC" id="fig|229920.5.peg.845"/>
<sequence length="70" mass="8230">MTLTTVSSKYQIVIPREIRENLKIKPGQKLQMIQIGRRIEIILLEPIEAARGIFPHLNVTDYREQDDREI</sequence>
<dbReference type="Proteomes" id="UP000050430">
    <property type="component" value="Unassembled WGS sequence"/>
</dbReference>
<evidence type="ECO:0000313" key="3">
    <source>
        <dbReference type="EMBL" id="KPL73716.1"/>
    </source>
</evidence>
<proteinExistence type="predicted"/>
<feature type="domain" description="SpoVT-AbrB" evidence="2">
    <location>
        <begin position="1"/>
        <end position="46"/>
    </location>
</feature>
<dbReference type="RefSeq" id="WP_062423132.1">
    <property type="nucleotide sequence ID" value="NZ_BBYA01000013.1"/>
</dbReference>
<evidence type="ECO:0000313" key="4">
    <source>
        <dbReference type="Proteomes" id="UP000050430"/>
    </source>
</evidence>
<evidence type="ECO:0000259" key="2">
    <source>
        <dbReference type="PROSITE" id="PS51740"/>
    </source>
</evidence>
<dbReference type="SMART" id="SM00966">
    <property type="entry name" value="SpoVT_AbrB"/>
    <property type="match status" value="1"/>
</dbReference>
<comment type="caution">
    <text evidence="3">The sequence shown here is derived from an EMBL/GenBank/DDBJ whole genome shotgun (WGS) entry which is preliminary data.</text>
</comment>
<dbReference type="EMBL" id="LGCK01000005">
    <property type="protein sequence ID" value="KPL73716.1"/>
    <property type="molecule type" value="Genomic_DNA"/>
</dbReference>
<evidence type="ECO:0000256" key="1">
    <source>
        <dbReference type="PROSITE-ProRule" id="PRU01076"/>
    </source>
</evidence>
<keyword evidence="1" id="KW-0238">DNA-binding</keyword>
<dbReference type="SUPFAM" id="SSF89447">
    <property type="entry name" value="AbrB/MazE/MraZ-like"/>
    <property type="match status" value="1"/>
</dbReference>
<dbReference type="AlphaFoldDB" id="A0A0P6XEW3"/>
<keyword evidence="4" id="KW-1185">Reference proteome</keyword>
<protein>
    <recommendedName>
        <fullName evidence="2">SpoVT-AbrB domain-containing protein</fullName>
    </recommendedName>
</protein>
<reference evidence="3 4" key="1">
    <citation type="submission" date="2015-07" db="EMBL/GenBank/DDBJ databases">
        <title>Genome sequence of Leptolinea tardivitalis DSM 16556.</title>
        <authorList>
            <person name="Hemp J."/>
            <person name="Ward L.M."/>
            <person name="Pace L.A."/>
            <person name="Fischer W.W."/>
        </authorList>
    </citation>
    <scope>NUCLEOTIDE SEQUENCE [LARGE SCALE GENOMIC DNA]</scope>
    <source>
        <strain evidence="3 4">YMTK-2</strain>
    </source>
</reference>
<name>A0A0P6XEW3_9CHLR</name>
<dbReference type="Pfam" id="PF04014">
    <property type="entry name" value="MazE_antitoxin"/>
    <property type="match status" value="1"/>
</dbReference>
<dbReference type="NCBIfam" id="TIGR01439">
    <property type="entry name" value="lp_hng_hel_AbrB"/>
    <property type="match status" value="1"/>
</dbReference>